<dbReference type="GO" id="GO:0016787">
    <property type="term" value="F:hydrolase activity"/>
    <property type="evidence" value="ECO:0007669"/>
    <property type="project" value="UniProtKB-KW"/>
</dbReference>
<dbReference type="InterPro" id="IPR053169">
    <property type="entry name" value="MUG_Protein"/>
</dbReference>
<gene>
    <name evidence="2" type="ORF">ACFYXQ_22770</name>
</gene>
<name>A0ABW6S2Z5_9NOCA</name>
<dbReference type="PANTHER" id="PTHR47791:SF3">
    <property type="entry name" value="MEIOTICALLY UP-REGULATED GENE 191 PROTEIN"/>
    <property type="match status" value="1"/>
</dbReference>
<feature type="signal peptide" evidence="1">
    <location>
        <begin position="1"/>
        <end position="33"/>
    </location>
</feature>
<dbReference type="PANTHER" id="PTHR47791">
    <property type="entry name" value="MEIOTICALLY UP-REGULATED GENE 191 PROTEIN"/>
    <property type="match status" value="1"/>
</dbReference>
<dbReference type="RefSeq" id="WP_387404846.1">
    <property type="nucleotide sequence ID" value="NZ_JBIAQY010000007.1"/>
</dbReference>
<comment type="caution">
    <text evidence="2">The sequence shown here is derived from an EMBL/GenBank/DDBJ whole genome shotgun (WGS) entry which is preliminary data.</text>
</comment>
<dbReference type="InterPro" id="IPR008928">
    <property type="entry name" value="6-hairpin_glycosidase_sf"/>
</dbReference>
<dbReference type="Proteomes" id="UP001601992">
    <property type="component" value="Unassembled WGS sequence"/>
</dbReference>
<protein>
    <submittedName>
        <fullName evidence="2">Glycoside hydrolase family 76 protein</fullName>
    </submittedName>
</protein>
<evidence type="ECO:0000313" key="3">
    <source>
        <dbReference type="Proteomes" id="UP001601992"/>
    </source>
</evidence>
<dbReference type="InterPro" id="IPR014512">
    <property type="entry name" value="O_gly_hydro"/>
</dbReference>
<keyword evidence="3" id="KW-1185">Reference proteome</keyword>
<feature type="chain" id="PRO_5046952640" evidence="1">
    <location>
        <begin position="34"/>
        <end position="408"/>
    </location>
</feature>
<keyword evidence="1" id="KW-0732">Signal</keyword>
<reference evidence="2 3" key="1">
    <citation type="submission" date="2024-10" db="EMBL/GenBank/DDBJ databases">
        <title>The Natural Products Discovery Center: Release of the First 8490 Sequenced Strains for Exploring Actinobacteria Biosynthetic Diversity.</title>
        <authorList>
            <person name="Kalkreuter E."/>
            <person name="Kautsar S.A."/>
            <person name="Yang D."/>
            <person name="Bader C.D."/>
            <person name="Teijaro C.N."/>
            <person name="Fluegel L."/>
            <person name="Davis C.M."/>
            <person name="Simpson J.R."/>
            <person name="Lauterbach L."/>
            <person name="Steele A.D."/>
            <person name="Gui C."/>
            <person name="Meng S."/>
            <person name="Li G."/>
            <person name="Viehrig K."/>
            <person name="Ye F."/>
            <person name="Su P."/>
            <person name="Kiefer A.F."/>
            <person name="Nichols A."/>
            <person name="Cepeda A.J."/>
            <person name="Yan W."/>
            <person name="Fan B."/>
            <person name="Jiang Y."/>
            <person name="Adhikari A."/>
            <person name="Zheng C.-J."/>
            <person name="Schuster L."/>
            <person name="Cowan T.M."/>
            <person name="Smanski M.J."/>
            <person name="Chevrette M.G."/>
            <person name="De Carvalho L.P.S."/>
            <person name="Shen B."/>
        </authorList>
    </citation>
    <scope>NUCLEOTIDE SEQUENCE [LARGE SCALE GENOMIC DNA]</scope>
    <source>
        <strain evidence="2 3">NPDC002593</strain>
    </source>
</reference>
<dbReference type="SUPFAM" id="SSF48208">
    <property type="entry name" value="Six-hairpin glycosidases"/>
    <property type="match status" value="1"/>
</dbReference>
<evidence type="ECO:0000256" key="1">
    <source>
        <dbReference type="SAM" id="SignalP"/>
    </source>
</evidence>
<dbReference type="Gene3D" id="1.50.10.20">
    <property type="match status" value="1"/>
</dbReference>
<dbReference type="PIRSF" id="PIRSF021505">
    <property type="entry name" value="O_gly_hdrol"/>
    <property type="match status" value="1"/>
</dbReference>
<keyword evidence="2" id="KW-0378">Hydrolase</keyword>
<evidence type="ECO:0000313" key="2">
    <source>
        <dbReference type="EMBL" id="MFF3570609.1"/>
    </source>
</evidence>
<accession>A0ABW6S2Z5</accession>
<proteinExistence type="predicted"/>
<organism evidence="2 3">
    <name type="scientific">Nocardia jiangxiensis</name>
    <dbReference type="NCBI Taxonomy" id="282685"/>
    <lineage>
        <taxon>Bacteria</taxon>
        <taxon>Bacillati</taxon>
        <taxon>Actinomycetota</taxon>
        <taxon>Actinomycetes</taxon>
        <taxon>Mycobacteriales</taxon>
        <taxon>Nocardiaceae</taxon>
        <taxon>Nocardia</taxon>
    </lineage>
</organism>
<sequence length="408" mass="44598">MRESERMDRRNNRIGRRSILVAAGAWVALTATAQPTQALMINQTAPPGPEESGKRAELAEQAIVQRYVRPLWGEPQVQLGTLVWPASLWEQLLLGRWCYWWQAHLLDCAVDAAVRARTPERIGRIFALARGIRVRNITAWTNGYYDDMSWLILALERAERLLDIRFGEAVGDLHRALYAGWRPDIGAVPWRSHDNYYSTSAIGPTGIAMARSGELTRAAALSDFLQARLRDPRSGLIFDGVHEPEGRVDHATPTYCQGAAIALETELATRTSDSTHHKRATDLIAATADKLTNAGVIAAAAANDSGLFMGILARYLAEAALALGDTTAANIVHASARAAWEHRAEVGGLPLFGMDWTRPVTVPDHPGTFTQLTHSSTVPAANLSRDLSVQLSGWMVLEADHLLTAAGH</sequence>
<dbReference type="InterPro" id="IPR005198">
    <property type="entry name" value="Glyco_hydro_76"/>
</dbReference>
<dbReference type="Pfam" id="PF03663">
    <property type="entry name" value="Glyco_hydro_76"/>
    <property type="match status" value="1"/>
</dbReference>
<dbReference type="EMBL" id="JBIAQY010000007">
    <property type="protein sequence ID" value="MFF3570609.1"/>
    <property type="molecule type" value="Genomic_DNA"/>
</dbReference>